<name>A0A2I0H1X6_PUNGR</name>
<keyword evidence="15" id="KW-1185">Reference proteome</keyword>
<reference evidence="14 15" key="1">
    <citation type="submission" date="2017-11" db="EMBL/GenBank/DDBJ databases">
        <title>De-novo sequencing of pomegranate (Punica granatum L.) genome.</title>
        <authorList>
            <person name="Akparov Z."/>
            <person name="Amiraslanov A."/>
            <person name="Hajiyeva S."/>
            <person name="Abbasov M."/>
            <person name="Kaur K."/>
            <person name="Hamwieh A."/>
            <person name="Solovyev V."/>
            <person name="Salamov A."/>
            <person name="Braich B."/>
            <person name="Kosarev P."/>
            <person name="Mahmoud A."/>
            <person name="Hajiyev E."/>
            <person name="Babayeva S."/>
            <person name="Izzatullayeva V."/>
            <person name="Mammadov A."/>
            <person name="Mammadov A."/>
            <person name="Sharifova S."/>
            <person name="Ojaghi J."/>
            <person name="Eynullazada K."/>
            <person name="Bayramov B."/>
            <person name="Abdulazimova A."/>
            <person name="Shahmuradov I."/>
        </authorList>
    </citation>
    <scope>NUCLEOTIDE SEQUENCE [LARGE SCALE GENOMIC DNA]</scope>
    <source>
        <strain evidence="15">cv. AG2017</strain>
        <tissue evidence="14">Leaf</tissue>
    </source>
</reference>
<accession>A0A2I0H1X6</accession>
<keyword evidence="7" id="KW-0547">Nucleotide-binding</keyword>
<evidence type="ECO:0000259" key="13">
    <source>
        <dbReference type="Pfam" id="PF00224"/>
    </source>
</evidence>
<evidence type="ECO:0000256" key="1">
    <source>
        <dbReference type="ARBA" id="ARBA00001958"/>
    </source>
</evidence>
<dbReference type="GO" id="GO:0004743">
    <property type="term" value="F:pyruvate kinase activity"/>
    <property type="evidence" value="ECO:0007669"/>
    <property type="project" value="UniProtKB-EC"/>
</dbReference>
<organism evidence="14 15">
    <name type="scientific">Punica granatum</name>
    <name type="common">Pomegranate</name>
    <dbReference type="NCBI Taxonomy" id="22663"/>
    <lineage>
        <taxon>Eukaryota</taxon>
        <taxon>Viridiplantae</taxon>
        <taxon>Streptophyta</taxon>
        <taxon>Embryophyta</taxon>
        <taxon>Tracheophyta</taxon>
        <taxon>Spermatophyta</taxon>
        <taxon>Magnoliopsida</taxon>
        <taxon>eudicotyledons</taxon>
        <taxon>Gunneridae</taxon>
        <taxon>Pentapetalae</taxon>
        <taxon>rosids</taxon>
        <taxon>malvids</taxon>
        <taxon>Myrtales</taxon>
        <taxon>Lythraceae</taxon>
        <taxon>Punica</taxon>
    </lineage>
</organism>
<keyword evidence="12" id="KW-0670">Pyruvate</keyword>
<dbReference type="AlphaFoldDB" id="A0A2I0H1X6"/>
<protein>
    <recommendedName>
        <fullName evidence="4">pyruvate kinase</fullName>
        <ecNumber evidence="4">2.7.1.40</ecNumber>
    </recommendedName>
</protein>
<dbReference type="InterPro" id="IPR015793">
    <property type="entry name" value="Pyrv_Knase_brl"/>
</dbReference>
<dbReference type="EMBL" id="PGOL01043039">
    <property type="protein sequence ID" value="PKH93901.1"/>
    <property type="molecule type" value="Genomic_DNA"/>
</dbReference>
<evidence type="ECO:0000256" key="7">
    <source>
        <dbReference type="ARBA" id="ARBA00022741"/>
    </source>
</evidence>
<feature type="domain" description="Pyruvate kinase barrel" evidence="13">
    <location>
        <begin position="36"/>
        <end position="135"/>
    </location>
</feature>
<evidence type="ECO:0000256" key="9">
    <source>
        <dbReference type="ARBA" id="ARBA00022840"/>
    </source>
</evidence>
<comment type="pathway">
    <text evidence="2">Carbohydrate degradation; glycolysis; pyruvate from D-glyceraldehyde 3-phosphate: step 5/5.</text>
</comment>
<dbReference type="Pfam" id="PF00224">
    <property type="entry name" value="PK"/>
    <property type="match status" value="1"/>
</dbReference>
<comment type="similarity">
    <text evidence="3">Belongs to the pyruvate kinase family.</text>
</comment>
<comment type="caution">
    <text evidence="14">The sequence shown here is derived from an EMBL/GenBank/DDBJ whole genome shotgun (WGS) entry which is preliminary data.</text>
</comment>
<keyword evidence="5" id="KW-0808">Transferase</keyword>
<dbReference type="InterPro" id="IPR040442">
    <property type="entry name" value="Pyrv_kinase-like_dom_sf"/>
</dbReference>
<evidence type="ECO:0000256" key="3">
    <source>
        <dbReference type="ARBA" id="ARBA00008663"/>
    </source>
</evidence>
<dbReference type="UniPathway" id="UPA00109">
    <property type="reaction ID" value="UER00188"/>
</dbReference>
<feature type="non-terminal residue" evidence="14">
    <location>
        <position position="140"/>
    </location>
</feature>
<dbReference type="SUPFAM" id="SSF50800">
    <property type="entry name" value="PK beta-barrel domain-like"/>
    <property type="match status" value="1"/>
</dbReference>
<dbReference type="GO" id="GO:0016301">
    <property type="term" value="F:kinase activity"/>
    <property type="evidence" value="ECO:0007669"/>
    <property type="project" value="UniProtKB-KW"/>
</dbReference>
<keyword evidence="11" id="KW-0324">Glycolysis</keyword>
<evidence type="ECO:0000256" key="6">
    <source>
        <dbReference type="ARBA" id="ARBA00022723"/>
    </source>
</evidence>
<keyword evidence="6" id="KW-0479">Metal-binding</keyword>
<dbReference type="STRING" id="22663.A0A2I0H1X6"/>
<dbReference type="InterPro" id="IPR015813">
    <property type="entry name" value="Pyrv/PenolPyrv_kinase-like_dom"/>
</dbReference>
<dbReference type="InterPro" id="IPR011037">
    <property type="entry name" value="Pyrv_Knase-like_insert_dom_sf"/>
</dbReference>
<dbReference type="SUPFAM" id="SSF51621">
    <property type="entry name" value="Phosphoenolpyruvate/pyruvate domain"/>
    <property type="match status" value="1"/>
</dbReference>
<feature type="non-terminal residue" evidence="14">
    <location>
        <position position="1"/>
    </location>
</feature>
<evidence type="ECO:0000256" key="4">
    <source>
        <dbReference type="ARBA" id="ARBA00012142"/>
    </source>
</evidence>
<dbReference type="EC" id="2.7.1.40" evidence="4"/>
<proteinExistence type="inferred from homology"/>
<dbReference type="InterPro" id="IPR015806">
    <property type="entry name" value="Pyrv_Knase_insert_dom_sf"/>
</dbReference>
<dbReference type="Proteomes" id="UP000233551">
    <property type="component" value="Unassembled WGS sequence"/>
</dbReference>
<evidence type="ECO:0000256" key="11">
    <source>
        <dbReference type="ARBA" id="ARBA00023152"/>
    </source>
</evidence>
<dbReference type="InterPro" id="IPR001697">
    <property type="entry name" value="Pyr_Knase"/>
</dbReference>
<keyword evidence="9" id="KW-0067">ATP-binding</keyword>
<evidence type="ECO:0000256" key="8">
    <source>
        <dbReference type="ARBA" id="ARBA00022777"/>
    </source>
</evidence>
<evidence type="ECO:0000313" key="14">
    <source>
        <dbReference type="EMBL" id="PKH93901.1"/>
    </source>
</evidence>
<evidence type="ECO:0000256" key="2">
    <source>
        <dbReference type="ARBA" id="ARBA00004997"/>
    </source>
</evidence>
<dbReference type="GO" id="GO:0030955">
    <property type="term" value="F:potassium ion binding"/>
    <property type="evidence" value="ECO:0007669"/>
    <property type="project" value="InterPro"/>
</dbReference>
<dbReference type="GO" id="GO:0000287">
    <property type="term" value="F:magnesium ion binding"/>
    <property type="evidence" value="ECO:0007669"/>
    <property type="project" value="InterPro"/>
</dbReference>
<sequence length="140" mass="15794">QTSLRVLALARFKRTIQAFLKHYLHLHFSSHSQMSFAGIKVGDELVIDGGMASFEVIEKIGNDLKCKCTDPGLFLPRAKFSFWRDGRIVERNYELPTLSTKDWADIDFGISEGVDFISLSFVNDSDAISNLKDYISTKSP</sequence>
<comment type="cofactor">
    <cofactor evidence="1">
        <name>K(+)</name>
        <dbReference type="ChEBI" id="CHEBI:29103"/>
    </cofactor>
</comment>
<gene>
    <name evidence="14" type="ORF">CRG98_049812</name>
</gene>
<keyword evidence="8" id="KW-0418">Kinase</keyword>
<evidence type="ECO:0000256" key="5">
    <source>
        <dbReference type="ARBA" id="ARBA00022679"/>
    </source>
</evidence>
<dbReference type="Gene3D" id="3.20.20.60">
    <property type="entry name" value="Phosphoenolpyruvate-binding domains"/>
    <property type="match status" value="1"/>
</dbReference>
<dbReference type="GO" id="GO:0005524">
    <property type="term" value="F:ATP binding"/>
    <property type="evidence" value="ECO:0007669"/>
    <property type="project" value="UniProtKB-KW"/>
</dbReference>
<evidence type="ECO:0000313" key="15">
    <source>
        <dbReference type="Proteomes" id="UP000233551"/>
    </source>
</evidence>
<dbReference type="PANTHER" id="PTHR11817">
    <property type="entry name" value="PYRUVATE KINASE"/>
    <property type="match status" value="1"/>
</dbReference>
<evidence type="ECO:0000256" key="10">
    <source>
        <dbReference type="ARBA" id="ARBA00022842"/>
    </source>
</evidence>
<evidence type="ECO:0000256" key="12">
    <source>
        <dbReference type="ARBA" id="ARBA00023317"/>
    </source>
</evidence>
<keyword evidence="10" id="KW-0460">Magnesium</keyword>
<dbReference type="Gene3D" id="2.40.33.10">
    <property type="entry name" value="PK beta-barrel domain-like"/>
    <property type="match status" value="1"/>
</dbReference>